<dbReference type="OrthoDB" id="25620at2759"/>
<keyword evidence="3" id="KW-1185">Reference proteome</keyword>
<name>A0A2B4RE81_STYPI</name>
<evidence type="ECO:0000256" key="1">
    <source>
        <dbReference type="SAM" id="MobiDB-lite"/>
    </source>
</evidence>
<feature type="region of interest" description="Disordered" evidence="1">
    <location>
        <begin position="1"/>
        <end position="78"/>
    </location>
</feature>
<evidence type="ECO:0000313" key="2">
    <source>
        <dbReference type="EMBL" id="PFX14552.1"/>
    </source>
</evidence>
<accession>A0A2B4RE81</accession>
<feature type="non-terminal residue" evidence="2">
    <location>
        <position position="1"/>
    </location>
</feature>
<protein>
    <submittedName>
        <fullName evidence="2">Uncharacterized protein</fullName>
    </submittedName>
</protein>
<dbReference type="Proteomes" id="UP000225706">
    <property type="component" value="Unassembled WGS sequence"/>
</dbReference>
<evidence type="ECO:0000313" key="3">
    <source>
        <dbReference type="Proteomes" id="UP000225706"/>
    </source>
</evidence>
<comment type="caution">
    <text evidence="2">The sequence shown here is derived from an EMBL/GenBank/DDBJ whole genome shotgun (WGS) entry which is preliminary data.</text>
</comment>
<sequence>NSSSQETHYTYVDNTEKERREALEREATRLENERKRREKEERERLEKEQQQEEEGRREELRRQLQKEKEEEEKRRKEDEQKSLQFEAELCRRRHELKNYEFGDKIKLDSFLGLEIDDVTQLRIGVFGSAGSGKSCFINTVERTVRETAKGTVPDQTKGEEGTIILQDYLPELFFHLVDTRGFFKYDSDDIVEFQNVLSGKIQPGDIIFRPKKGQLNQQVLHRCPAFGQRLHGAIIVVKAKDPRLIKGALRDYWKPFQDNLRQNGISPITVITHTDKLKGQKEMDEAREDAYKATRSSPSNTFFMWNYTKDNSARNPEIERMTFDILHYALITAERAVKQMKHRERNKREDEMMKALQSISVSGQVAPDSPDASVEVFLRFLQQEYGWSTTNIVRISNQLVKDDITSVSLLAQCWSHVQDHFPSGMSRMIQKELRKRGMLA</sequence>
<dbReference type="AlphaFoldDB" id="A0A2B4RE81"/>
<dbReference type="PANTHER" id="PTHR14241:SF31">
    <property type="entry name" value="RIBOSOMAL PROTEIN S23 MITOCHONDRIAL CONSERVED DOMAIN-CONTAINING PROTEIN"/>
    <property type="match status" value="1"/>
</dbReference>
<dbReference type="InterPro" id="IPR027417">
    <property type="entry name" value="P-loop_NTPase"/>
</dbReference>
<dbReference type="Gene3D" id="3.40.50.300">
    <property type="entry name" value="P-loop containing nucleotide triphosphate hydrolases"/>
    <property type="match status" value="1"/>
</dbReference>
<dbReference type="EMBL" id="LSMT01000762">
    <property type="protein sequence ID" value="PFX14552.1"/>
    <property type="molecule type" value="Genomic_DNA"/>
</dbReference>
<proteinExistence type="predicted"/>
<dbReference type="PANTHER" id="PTHR14241">
    <property type="entry name" value="INTERFERON-INDUCED PROTEIN 44"/>
    <property type="match status" value="1"/>
</dbReference>
<reference evidence="3" key="1">
    <citation type="journal article" date="2017" name="bioRxiv">
        <title>Comparative analysis of the genomes of Stylophora pistillata and Acropora digitifera provides evidence for extensive differences between species of corals.</title>
        <authorList>
            <person name="Voolstra C.R."/>
            <person name="Li Y."/>
            <person name="Liew Y.J."/>
            <person name="Baumgarten S."/>
            <person name="Zoccola D."/>
            <person name="Flot J.-F."/>
            <person name="Tambutte S."/>
            <person name="Allemand D."/>
            <person name="Aranda M."/>
        </authorList>
    </citation>
    <scope>NUCLEOTIDE SEQUENCE [LARGE SCALE GENOMIC DNA]</scope>
</reference>
<organism evidence="2 3">
    <name type="scientific">Stylophora pistillata</name>
    <name type="common">Smooth cauliflower coral</name>
    <dbReference type="NCBI Taxonomy" id="50429"/>
    <lineage>
        <taxon>Eukaryota</taxon>
        <taxon>Metazoa</taxon>
        <taxon>Cnidaria</taxon>
        <taxon>Anthozoa</taxon>
        <taxon>Hexacorallia</taxon>
        <taxon>Scleractinia</taxon>
        <taxon>Astrocoeniina</taxon>
        <taxon>Pocilloporidae</taxon>
        <taxon>Stylophora</taxon>
    </lineage>
</organism>
<gene>
    <name evidence="2" type="ORF">AWC38_SpisGene21279</name>
</gene>
<feature type="compositionally biased region" description="Basic and acidic residues" evidence="1">
    <location>
        <begin position="14"/>
        <end position="78"/>
    </location>
</feature>
<dbReference type="CDD" id="cd00882">
    <property type="entry name" value="Ras_like_GTPase"/>
    <property type="match status" value="1"/>
</dbReference>
<dbReference type="SUPFAM" id="SSF52540">
    <property type="entry name" value="P-loop containing nucleoside triphosphate hydrolases"/>
    <property type="match status" value="1"/>
</dbReference>